<evidence type="ECO:0000256" key="4">
    <source>
        <dbReference type="ARBA" id="ARBA00039977"/>
    </source>
</evidence>
<dbReference type="PANTHER" id="PTHR12059:SF5">
    <property type="entry name" value="LARGE RIBOSOMAL SUBUNIT PROTEIN UL23M"/>
    <property type="match status" value="1"/>
</dbReference>
<feature type="compositionally biased region" description="Basic and acidic residues" evidence="5">
    <location>
        <begin position="129"/>
        <end position="152"/>
    </location>
</feature>
<keyword evidence="3" id="KW-0687">Ribonucleoprotein</keyword>
<keyword evidence="2" id="KW-0689">Ribosomal protein</keyword>
<name>A0A2J6PPZ4_9HELO</name>
<dbReference type="InterPro" id="IPR013025">
    <property type="entry name" value="Ribosomal_uL23-like"/>
</dbReference>
<dbReference type="GO" id="GO:0003735">
    <property type="term" value="F:structural constituent of ribosome"/>
    <property type="evidence" value="ECO:0007669"/>
    <property type="project" value="InterPro"/>
</dbReference>
<dbReference type="Gene3D" id="3.30.70.330">
    <property type="match status" value="1"/>
</dbReference>
<comment type="similarity">
    <text evidence="1">Belongs to the universal ribosomal protein uL23 family.</text>
</comment>
<reference evidence="6 7" key="1">
    <citation type="submission" date="2016-05" db="EMBL/GenBank/DDBJ databases">
        <title>A degradative enzymes factory behind the ericoid mycorrhizal symbiosis.</title>
        <authorList>
            <consortium name="DOE Joint Genome Institute"/>
            <person name="Martino E."/>
            <person name="Morin E."/>
            <person name="Grelet G."/>
            <person name="Kuo A."/>
            <person name="Kohler A."/>
            <person name="Daghino S."/>
            <person name="Barry K."/>
            <person name="Choi C."/>
            <person name="Cichocki N."/>
            <person name="Clum A."/>
            <person name="Copeland A."/>
            <person name="Hainaut M."/>
            <person name="Haridas S."/>
            <person name="Labutti K."/>
            <person name="Lindquist E."/>
            <person name="Lipzen A."/>
            <person name="Khouja H.-R."/>
            <person name="Murat C."/>
            <person name="Ohm R."/>
            <person name="Olson A."/>
            <person name="Spatafora J."/>
            <person name="Veneault-Fourrey C."/>
            <person name="Henrissat B."/>
            <person name="Grigoriev I."/>
            <person name="Martin F."/>
            <person name="Perotto S."/>
        </authorList>
    </citation>
    <scope>NUCLEOTIDE SEQUENCE [LARGE SCALE GENOMIC DNA]</scope>
    <source>
        <strain evidence="6 7">UAMH 7357</strain>
    </source>
</reference>
<organism evidence="6 7">
    <name type="scientific">Hyaloscypha hepaticicola</name>
    <dbReference type="NCBI Taxonomy" id="2082293"/>
    <lineage>
        <taxon>Eukaryota</taxon>
        <taxon>Fungi</taxon>
        <taxon>Dikarya</taxon>
        <taxon>Ascomycota</taxon>
        <taxon>Pezizomycotina</taxon>
        <taxon>Leotiomycetes</taxon>
        <taxon>Helotiales</taxon>
        <taxon>Hyaloscyphaceae</taxon>
        <taxon>Hyaloscypha</taxon>
    </lineage>
</organism>
<sequence length="195" mass="22845">MASQRPLKAAVFGKKEVFLPNFVLTLLRTPNIPPNFATFLVPLSLNKLDLRDYLFHAYGIRVHGVRSYIQMQKIQQDKPGAKRPKPRKWFRPKSIKKMMVEMERPFVWPEEPKEYDMWDKKTYDAANKDREIQQDQFRPDARQKPSKERESIAEQAQALLQGKESWKTTPASNEWNEGEEEIEVETDVELPKTGA</sequence>
<evidence type="ECO:0000256" key="3">
    <source>
        <dbReference type="ARBA" id="ARBA00023274"/>
    </source>
</evidence>
<evidence type="ECO:0000313" key="6">
    <source>
        <dbReference type="EMBL" id="PMD16102.1"/>
    </source>
</evidence>
<feature type="compositionally biased region" description="Acidic residues" evidence="5">
    <location>
        <begin position="176"/>
        <end position="188"/>
    </location>
</feature>
<dbReference type="InterPro" id="IPR012678">
    <property type="entry name" value="Ribosomal_uL23/eL15/eS24_sf"/>
</dbReference>
<dbReference type="SUPFAM" id="SSF54189">
    <property type="entry name" value="Ribosomal proteins S24e, L23 and L15e"/>
    <property type="match status" value="1"/>
</dbReference>
<accession>A0A2J6PPZ4</accession>
<dbReference type="InterPro" id="IPR012677">
    <property type="entry name" value="Nucleotide-bd_a/b_plait_sf"/>
</dbReference>
<dbReference type="EMBL" id="KZ613508">
    <property type="protein sequence ID" value="PMD16102.1"/>
    <property type="molecule type" value="Genomic_DNA"/>
</dbReference>
<dbReference type="AlphaFoldDB" id="A0A2J6PPZ4"/>
<evidence type="ECO:0000256" key="1">
    <source>
        <dbReference type="ARBA" id="ARBA00006700"/>
    </source>
</evidence>
<dbReference type="STRING" id="1745343.A0A2J6PPZ4"/>
<dbReference type="Proteomes" id="UP000235672">
    <property type="component" value="Unassembled WGS sequence"/>
</dbReference>
<dbReference type="GO" id="GO:0032543">
    <property type="term" value="P:mitochondrial translation"/>
    <property type="evidence" value="ECO:0007669"/>
    <property type="project" value="TreeGrafter"/>
</dbReference>
<feature type="region of interest" description="Disordered" evidence="5">
    <location>
        <begin position="129"/>
        <end position="195"/>
    </location>
</feature>
<keyword evidence="7" id="KW-1185">Reference proteome</keyword>
<gene>
    <name evidence="6" type="ORF">NA56DRAFT_649712</name>
</gene>
<evidence type="ECO:0000256" key="5">
    <source>
        <dbReference type="SAM" id="MobiDB-lite"/>
    </source>
</evidence>
<dbReference type="GO" id="GO:0005762">
    <property type="term" value="C:mitochondrial large ribosomal subunit"/>
    <property type="evidence" value="ECO:0007669"/>
    <property type="project" value="TreeGrafter"/>
</dbReference>
<evidence type="ECO:0000256" key="2">
    <source>
        <dbReference type="ARBA" id="ARBA00022980"/>
    </source>
</evidence>
<dbReference type="OrthoDB" id="275582at2759"/>
<protein>
    <recommendedName>
        <fullName evidence="4">Large ribosomal subunit protein uL23m</fullName>
    </recommendedName>
</protein>
<evidence type="ECO:0000313" key="7">
    <source>
        <dbReference type="Proteomes" id="UP000235672"/>
    </source>
</evidence>
<dbReference type="Pfam" id="PF00276">
    <property type="entry name" value="Ribosomal_L23"/>
    <property type="match status" value="1"/>
</dbReference>
<proteinExistence type="inferred from homology"/>
<dbReference type="PANTHER" id="PTHR12059">
    <property type="entry name" value="RIBOSOMAL PROTEIN L23-RELATED"/>
    <property type="match status" value="1"/>
</dbReference>